<dbReference type="EMBL" id="JBHUOZ010000001">
    <property type="protein sequence ID" value="MFD2919400.1"/>
    <property type="molecule type" value="Genomic_DNA"/>
</dbReference>
<dbReference type="Gene3D" id="3.40.50.620">
    <property type="entry name" value="HUPs"/>
    <property type="match status" value="1"/>
</dbReference>
<dbReference type="RefSeq" id="WP_386096551.1">
    <property type="nucleotide sequence ID" value="NZ_JBHUOZ010000001.1"/>
</dbReference>
<organism evidence="4 5">
    <name type="scientific">Terrimonas rubra</name>
    <dbReference type="NCBI Taxonomy" id="1035890"/>
    <lineage>
        <taxon>Bacteria</taxon>
        <taxon>Pseudomonadati</taxon>
        <taxon>Bacteroidota</taxon>
        <taxon>Chitinophagia</taxon>
        <taxon>Chitinophagales</taxon>
        <taxon>Chitinophagaceae</taxon>
        <taxon>Terrimonas</taxon>
    </lineage>
</organism>
<dbReference type="InterPro" id="IPR014729">
    <property type="entry name" value="Rossmann-like_a/b/a_fold"/>
</dbReference>
<dbReference type="Pfam" id="PF02568">
    <property type="entry name" value="ThiI"/>
    <property type="match status" value="1"/>
</dbReference>
<evidence type="ECO:0000256" key="1">
    <source>
        <dbReference type="ARBA" id="ARBA00022741"/>
    </source>
</evidence>
<keyword evidence="1" id="KW-0547">Nucleotide-binding</keyword>
<dbReference type="InterPro" id="IPR020536">
    <property type="entry name" value="ThiI_AANH"/>
</dbReference>
<accession>A0ABW6A4I7</accession>
<evidence type="ECO:0000259" key="3">
    <source>
        <dbReference type="Pfam" id="PF02568"/>
    </source>
</evidence>
<keyword evidence="5" id="KW-1185">Reference proteome</keyword>
<dbReference type="SUPFAM" id="SSF52402">
    <property type="entry name" value="Adenine nucleotide alpha hydrolases-like"/>
    <property type="match status" value="1"/>
</dbReference>
<feature type="domain" description="Thil AANH" evidence="3">
    <location>
        <begin position="71"/>
        <end position="180"/>
    </location>
</feature>
<evidence type="ECO:0000313" key="5">
    <source>
        <dbReference type="Proteomes" id="UP001597511"/>
    </source>
</evidence>
<gene>
    <name evidence="4" type="ORF">ACFS6H_06780</name>
</gene>
<reference evidence="5" key="1">
    <citation type="journal article" date="2019" name="Int. J. Syst. Evol. Microbiol.">
        <title>The Global Catalogue of Microorganisms (GCM) 10K type strain sequencing project: providing services to taxonomists for standard genome sequencing and annotation.</title>
        <authorList>
            <consortium name="The Broad Institute Genomics Platform"/>
            <consortium name="The Broad Institute Genome Sequencing Center for Infectious Disease"/>
            <person name="Wu L."/>
            <person name="Ma J."/>
        </authorList>
    </citation>
    <scope>NUCLEOTIDE SEQUENCE [LARGE SCALE GENOMIC DNA]</scope>
    <source>
        <strain evidence="5">KCTC 23299</strain>
    </source>
</reference>
<proteinExistence type="predicted"/>
<comment type="caution">
    <text evidence="4">The sequence shown here is derived from an EMBL/GenBank/DDBJ whole genome shotgun (WGS) entry which is preliminary data.</text>
</comment>
<dbReference type="Proteomes" id="UP001597511">
    <property type="component" value="Unassembled WGS sequence"/>
</dbReference>
<dbReference type="NCBIfam" id="TIGR03573">
    <property type="entry name" value="WbuX"/>
    <property type="match status" value="1"/>
</dbReference>
<keyword evidence="2" id="KW-0067">ATP-binding</keyword>
<name>A0ABW6A4I7_9BACT</name>
<protein>
    <submittedName>
        <fullName evidence="4">N-acetyl sugar amidotransferase</fullName>
    </submittedName>
</protein>
<dbReference type="InterPro" id="IPR020022">
    <property type="entry name" value="N-acetyl_sugar_amidoTrfase"/>
</dbReference>
<evidence type="ECO:0000256" key="2">
    <source>
        <dbReference type="ARBA" id="ARBA00022840"/>
    </source>
</evidence>
<evidence type="ECO:0000313" key="4">
    <source>
        <dbReference type="EMBL" id="MFD2919400.1"/>
    </source>
</evidence>
<sequence>MTKQRDYQQCTRCVMDTTDPEIVFSEEGICNHCTDFIQKKEEVRQLKKLGQEYLDTIISKIKEKGKGKKYDALLGISGGVDSCYAAYLLKQYGIRTLLVHLDNGWNTNDAAINIKQIATRLGFDYMSYVLDWEEFKDIQLSFLKASVVEAETPTDVAIPGSLHKVAASHGIKYIISGGNLATEGILPKLWHYNAKDTKYFNYIQKTYGKLKPKKFPNFSFEKEFYYKMIKGIKIIYLLNYVAYDKDEAKQLLIDELGWKDYGGKHHESVFTKFIQSYLLVKKFNLDYRKATLSSQIINNAITRDEALAILKTPAYNEEEIAKDKIYIAKKLSISMDELEQIIEKPGKYYYEYPNDEKRLTMIYNLYRKFFSK</sequence>